<dbReference type="Proteomes" id="UP001313282">
    <property type="component" value="Unassembled WGS sequence"/>
</dbReference>
<dbReference type="AlphaFoldDB" id="A0AAN8MKS6"/>
<evidence type="ECO:0000256" key="1">
    <source>
        <dbReference type="SAM" id="Coils"/>
    </source>
</evidence>
<evidence type="ECO:0000313" key="3">
    <source>
        <dbReference type="Proteomes" id="UP001313282"/>
    </source>
</evidence>
<dbReference type="EMBL" id="JAVHNR010000009">
    <property type="protein sequence ID" value="KAK6333144.1"/>
    <property type="molecule type" value="Genomic_DNA"/>
</dbReference>
<name>A0AAN8MKS6_9PEZI</name>
<evidence type="ECO:0008006" key="4">
    <source>
        <dbReference type="Google" id="ProtNLM"/>
    </source>
</evidence>
<organism evidence="2 3">
    <name type="scientific">Orbilia javanica</name>
    <dbReference type="NCBI Taxonomy" id="47235"/>
    <lineage>
        <taxon>Eukaryota</taxon>
        <taxon>Fungi</taxon>
        <taxon>Dikarya</taxon>
        <taxon>Ascomycota</taxon>
        <taxon>Pezizomycotina</taxon>
        <taxon>Orbiliomycetes</taxon>
        <taxon>Orbiliales</taxon>
        <taxon>Orbiliaceae</taxon>
        <taxon>Orbilia</taxon>
    </lineage>
</organism>
<accession>A0AAN8MKS6</accession>
<keyword evidence="1" id="KW-0175">Coiled coil</keyword>
<keyword evidence="3" id="KW-1185">Reference proteome</keyword>
<protein>
    <recommendedName>
        <fullName evidence="4">BZIP domain-containing protein</fullName>
    </recommendedName>
</protein>
<sequence>MSDKKTPELNKMDQKANAIRIRNNQRRSRANQKELVNSLQQRLREYETKGSHASVEMQRAARKVALENQRLRMLLQQEGVLPAEIDHYLSSFELGLQFEALGDLISRHRKSQTSILNGAISRSPDSLNNEEALSSVDGEGEILNLKNIILEDTSDESRCEGAEISITPADSKFEMPCERAADIILQMRGDGDEQAVFSQLGCEGPASCTMKNTTVFQLLDEI</sequence>
<proteinExistence type="predicted"/>
<dbReference type="PANTHER" id="PTHR42070">
    <property type="entry name" value="FILAMENT ASSOCIATED PROTEIN, PUTATIVE (AFU_ORTHOLOGUE AFUA_8G06630)-RELATED"/>
    <property type="match status" value="1"/>
</dbReference>
<dbReference type="PANTHER" id="PTHR42070:SF1">
    <property type="entry name" value="FILAMENT ASSOCIATED PROTEIN, PUTATIVE (AFU_ORTHOLOGUE AFUA_8G06630)-RELATED"/>
    <property type="match status" value="1"/>
</dbReference>
<gene>
    <name evidence="2" type="ORF">TWF718_010967</name>
</gene>
<feature type="coiled-coil region" evidence="1">
    <location>
        <begin position="22"/>
        <end position="77"/>
    </location>
</feature>
<comment type="caution">
    <text evidence="2">The sequence shown here is derived from an EMBL/GenBank/DDBJ whole genome shotgun (WGS) entry which is preliminary data.</text>
</comment>
<dbReference type="CDD" id="cd14688">
    <property type="entry name" value="bZIP_YAP"/>
    <property type="match status" value="1"/>
</dbReference>
<evidence type="ECO:0000313" key="2">
    <source>
        <dbReference type="EMBL" id="KAK6333144.1"/>
    </source>
</evidence>
<reference evidence="2 3" key="1">
    <citation type="submission" date="2019-10" db="EMBL/GenBank/DDBJ databases">
        <authorList>
            <person name="Palmer J.M."/>
        </authorList>
    </citation>
    <scope>NUCLEOTIDE SEQUENCE [LARGE SCALE GENOMIC DNA]</scope>
    <source>
        <strain evidence="2 3">TWF718</strain>
    </source>
</reference>